<evidence type="ECO:0000256" key="3">
    <source>
        <dbReference type="ARBA" id="ARBA00013368"/>
    </source>
</evidence>
<keyword evidence="4" id="KW-0175">Coiled coil</keyword>
<dbReference type="GO" id="GO:0006302">
    <property type="term" value="P:double-strand break repair"/>
    <property type="evidence" value="ECO:0007669"/>
    <property type="project" value="InterPro"/>
</dbReference>
<dbReference type="PANTHER" id="PTHR32114">
    <property type="entry name" value="ABC TRANSPORTER ABCH.3"/>
    <property type="match status" value="1"/>
</dbReference>
<comment type="similarity">
    <text evidence="1">Belongs to the SMC family. SbcC subfamily.</text>
</comment>
<evidence type="ECO:0000256" key="1">
    <source>
        <dbReference type="ARBA" id="ARBA00006930"/>
    </source>
</evidence>
<comment type="subunit">
    <text evidence="2">Heterodimer of SbcC and SbcD.</text>
</comment>
<evidence type="ECO:0000313" key="5">
    <source>
        <dbReference type="EMBL" id="CRZ33505.1"/>
    </source>
</evidence>
<dbReference type="EMBL" id="CVTD020000008">
    <property type="protein sequence ID" value="CRZ33505.1"/>
    <property type="molecule type" value="Genomic_DNA"/>
</dbReference>
<dbReference type="PANTHER" id="PTHR32114:SF2">
    <property type="entry name" value="ABC TRANSPORTER ABCH.3"/>
    <property type="match status" value="1"/>
</dbReference>
<gene>
    <name evidence="5" type="ORF">HHT355_0295</name>
</gene>
<feature type="coiled-coil region" evidence="4">
    <location>
        <begin position="789"/>
        <end position="869"/>
    </location>
</feature>
<feature type="coiled-coil region" evidence="4">
    <location>
        <begin position="399"/>
        <end position="509"/>
    </location>
</feature>
<dbReference type="InterPro" id="IPR027417">
    <property type="entry name" value="P-loop_NTPase"/>
</dbReference>
<dbReference type="GO" id="GO:0016887">
    <property type="term" value="F:ATP hydrolysis activity"/>
    <property type="evidence" value="ECO:0007669"/>
    <property type="project" value="InterPro"/>
</dbReference>
<dbReference type="AlphaFoldDB" id="A0A0H5SEQ8"/>
<dbReference type="InterPro" id="IPR025662">
    <property type="entry name" value="Sigma_54_int_dom_ATP-bd_1"/>
</dbReference>
<protein>
    <recommendedName>
        <fullName evidence="3">Nuclease SbcCD subunit C</fullName>
    </recommendedName>
</protein>
<dbReference type="Pfam" id="PF13558">
    <property type="entry name" value="SbcC_Walker_B"/>
    <property type="match status" value="1"/>
</dbReference>
<feature type="coiled-coil region" evidence="4">
    <location>
        <begin position="616"/>
        <end position="756"/>
    </location>
</feature>
<evidence type="ECO:0000256" key="2">
    <source>
        <dbReference type="ARBA" id="ARBA00011322"/>
    </source>
</evidence>
<proteinExistence type="inferred from homology"/>
<dbReference type="RefSeq" id="WP_103201682.1">
    <property type="nucleotide sequence ID" value="NZ_CVTD020000008.1"/>
</dbReference>
<evidence type="ECO:0000313" key="6">
    <source>
        <dbReference type="Proteomes" id="UP000236497"/>
    </source>
</evidence>
<dbReference type="Gene3D" id="3.40.50.300">
    <property type="entry name" value="P-loop containing nucleotide triphosphate hydrolases"/>
    <property type="match status" value="2"/>
</dbReference>
<name>A0A0H5SEQ8_HERHM</name>
<evidence type="ECO:0000256" key="4">
    <source>
        <dbReference type="SAM" id="Coils"/>
    </source>
</evidence>
<dbReference type="OrthoDB" id="9795626at2"/>
<reference evidence="5 6" key="1">
    <citation type="submission" date="2015-06" db="EMBL/GenBank/DDBJ databases">
        <authorList>
            <person name="Wibberg Daniel"/>
        </authorList>
    </citation>
    <scope>NUCLEOTIDE SEQUENCE [LARGE SCALE GENOMIC DNA]</scope>
    <source>
        <strain evidence="5 6">T3/55T</strain>
    </source>
</reference>
<dbReference type="Proteomes" id="UP000236497">
    <property type="component" value="Unassembled WGS sequence"/>
</dbReference>
<accession>A0A0H5SEQ8</accession>
<dbReference type="SUPFAM" id="SSF52540">
    <property type="entry name" value="P-loop containing nucleoside triphosphate hydrolases"/>
    <property type="match status" value="1"/>
</dbReference>
<keyword evidence="6" id="KW-1185">Reference proteome</keyword>
<feature type="coiled-coil region" evidence="4">
    <location>
        <begin position="266"/>
        <end position="306"/>
    </location>
</feature>
<dbReference type="PROSITE" id="PS00675">
    <property type="entry name" value="SIGMA54_INTERACT_1"/>
    <property type="match status" value="1"/>
</dbReference>
<sequence length="1050" mass="121799">MKPIYIKMSAFGSYAGEEVIDFTGINNGIFLITGDTGAGKTTIFDAITYALYDRTSGGKRDGVMMRSQYAADDVRTFVEFKFQYRGETYIINRSPRQNRISKRRNKDGEYVLTTEQAAVTLIMPDGQPFRGNIKETNQKIVDIIGLDADQFTQIAMIAQGEFLKLLHASSKERKEIFGKIFNTRIYWLIEEELKRRANEVYIALEDNKKAIVRELEDVQLIKDSSLTELWNEMGRFTETDPEKQLEMLKQVIKEVKYREEDINSHIRVYKKELDEVNTKISQAKDLNKLFDDLEAELKKKEELDLQKHEMELVQRQIEYGKKAQYLEPKEAFYLNKKTDLIQCNQRIEDIKKWLYENRAKLEKLKKDKEDKEEKYSKYSPILVSKINNINELIPKYEHYDKVKAELELLRENILKTEKERDKICESIGKARESKVKLEKEQEELKKLADQYTELLHKVRVMTDRSNAIIDLTELIKNMKLLEVNYNKARQDYENANRSYELKRQHYEELYHSFIVGQAGRLAAELKEGEPCPVCGSTFHPQKAVLAEQIIDENELDEAKILMDEAMGTRQEKYEAMQKAWQEYESKKSLAEHEGKKVVDASFDPDNIDENRLQDMLAECQEELNKTTFEMNRAKEAGERYTENQKRIKVLEESLETYDKAKIEAEEALKEFAVSLAKADTIKVSLKEALVYESKNKALEELASAKEQLKVMEEAKSTADRIYQQMAEKFASEQGKLKSEEKNHERLTVEVNAALDAFNTELKKQDFADENEYHKSLIGPEKIEELSALLQSYRDALVDNKARLENLKSQTQGKARIQTTELEERQAKLTENIMKLDEENKTIYGIRSRNEEIFERLKRLIKDREKAKETYGIISRLSDTANGKISRRHINFQTYIQRRYFEMILREANKRLYNMTGGQFLLKCRDMEDLSGQGEVGLDLDVYSLVNNQVRDVKTLSGGESFMAALAMALGMSDIIQYTAGRIHIDTMFIDEGFGSLSDEARMQAIKILNDLSGGKRLVGIISHVTELKAQIDTKLVVTKDEKGSRARWDN</sequence>
<organism evidence="5 6">
    <name type="scientific">Herbinix hemicellulosilytica</name>
    <dbReference type="NCBI Taxonomy" id="1564487"/>
    <lineage>
        <taxon>Bacteria</taxon>
        <taxon>Bacillati</taxon>
        <taxon>Bacillota</taxon>
        <taxon>Clostridia</taxon>
        <taxon>Lachnospirales</taxon>
        <taxon>Lachnospiraceae</taxon>
        <taxon>Herbinix</taxon>
    </lineage>
</organism>
<dbReference type="Pfam" id="PF13555">
    <property type="entry name" value="AAA_29"/>
    <property type="match status" value="1"/>
</dbReference>